<dbReference type="InterPro" id="IPR037388">
    <property type="entry name" value="Blinkin"/>
</dbReference>
<evidence type="ECO:0000313" key="4">
    <source>
        <dbReference type="Ensembl" id="ENSMMDP00005031428.1"/>
    </source>
</evidence>
<dbReference type="GO" id="GO:0008608">
    <property type="term" value="P:attachment of spindle microtubules to kinetochore"/>
    <property type="evidence" value="ECO:0007669"/>
    <property type="project" value="InterPro"/>
</dbReference>
<reference evidence="4" key="2">
    <citation type="submission" date="2025-08" db="UniProtKB">
        <authorList>
            <consortium name="Ensembl"/>
        </authorList>
    </citation>
    <scope>IDENTIFICATION</scope>
</reference>
<dbReference type="Pfam" id="PF18210">
    <property type="entry name" value="Knl1_RWD_C"/>
    <property type="match status" value="1"/>
</dbReference>
<proteinExistence type="predicted"/>
<feature type="coiled-coil region" evidence="1">
    <location>
        <begin position="1646"/>
        <end position="1673"/>
    </location>
</feature>
<dbReference type="Ensembl" id="ENSMMDT00005032143.1">
    <property type="protein sequence ID" value="ENSMMDP00005031428.1"/>
    <property type="gene ID" value="ENSMMDG00005014831.1"/>
</dbReference>
<feature type="compositionally biased region" description="Basic and acidic residues" evidence="2">
    <location>
        <begin position="1366"/>
        <end position="1387"/>
    </location>
</feature>
<dbReference type="PANTHER" id="PTHR16520:SF3">
    <property type="entry name" value="KINETOCHORE SCAFFOLD 1"/>
    <property type="match status" value="1"/>
</dbReference>
<dbReference type="CDD" id="cd22817">
    <property type="entry name" value="DRWD-N_Knl1"/>
    <property type="match status" value="1"/>
</dbReference>
<dbReference type="PANTHER" id="PTHR16520">
    <property type="entry name" value="KINETOCHORE SCAFFOLD 1"/>
    <property type="match status" value="1"/>
</dbReference>
<accession>A0A667YYG5</accession>
<feature type="region of interest" description="Disordered" evidence="2">
    <location>
        <begin position="153"/>
        <end position="205"/>
    </location>
</feature>
<name>A0A667YYG5_9TELE</name>
<evidence type="ECO:0000313" key="5">
    <source>
        <dbReference type="Proteomes" id="UP000472263"/>
    </source>
</evidence>
<dbReference type="GO" id="GO:0005634">
    <property type="term" value="C:nucleus"/>
    <property type="evidence" value="ECO:0007669"/>
    <property type="project" value="TreeGrafter"/>
</dbReference>
<feature type="coiled-coil region" evidence="1">
    <location>
        <begin position="1552"/>
        <end position="1579"/>
    </location>
</feature>
<sequence length="1942" mass="218044">MGVTEEGVQRVTGMDILLNAPLHSSQQKHEESFMINRDAEDDCGEKTVLFPADNASMDMTHSHTIIISNDEELQPVLPDQQDCALPTYRNMDLSLCMEKKNSDTYNLPKNKSMHDLDPEFENFLASLSKPSGPRGNSVMAKVMPTAVPFPQETVSTSGFQPQLKTQRYGADKENQAPASMSMMQKPSNKPRTTRESSAKSVNYSEGDVSMDMTEAITGSIVENTLTNEPLKCLFSTQHLQQESTEALGYPSSNPWKAEDDSDDMEFTSCQTRIIEARNLDTVKHLPSFGTVVPVGALNANKNPAEDNPGMGMAAGQGGDTKYNNYDDMELTRSQTFAIDAKTIHALSPLQNNNQKSLAFLRPSNNATNTLEVGCDMDLTKVFTESIDHISHSDRSRMPDNPLDWLFPKMDNEKGTSATEADSNDMELTRCQTRVIEAKHLDTRDPLSFGIGRPVSILDSNKKLVSEDDNSMDMTAHKGEDTKYHNCDSDNMEITRSQTVAIDAKSLNVVKPMHNKKRKSLAFMTFSSKTSDTSEVKCDMGMSRVLPESVDHVSQSGGPGRTEKLLDNLFPKTQNIGTKNMPEADPDDMEFTRCQTRVIEAKHLGTNDPLNFGTGRPVNVLDSNKKLISEDDNGIDRSAHHGKDTKYHYCESDNMEITRSQTVAIDTTSLNAVKSMENKNRKSLAFVTFSAKAGDTSEVKWEMGRSHIFPESVDHMSQSDGTKITEKLFDNLLSKTQKMGTEDIPEADPDDMEFTRCQTRVIEAKHLGTIDPLNYGTGRPVSDLDSNKKLISEDVNGIGRIAHQEKDTEYHNCESDNMEITRSQTVAIDAKSLSAVKSMENKNQKSLAFVTFSTKASDTSVLKCDMEMTHIFPESVDLILQSDGSGMTDKHWDNLLPKTHEMGTSDIPEADPDGMEFTRCQTRVIEAKIIDVIRTSEPGEEGSVVIPNSSTKYLAEGNSGMEMTQALSTAKSSQNRSRFSHIDKTVAKVSTTAGAGVEDSNLSEMGHTSDQLTCQSDDMELTSNRVCRDYKITGFMNQVLHKEKESFSSLHGKIPNLREANTQAGVSKASHNKENGTEAHVVDGMHNIPDECAEFGDMDITREKIIPVETNQGTVNSFPTSVLSDDNEKRVTKVNTSVSTKSAQQVINAHLNASASLPPPECRFDNQTNFTESLDSKEIESKKDPELRNENSPLSKRLENSPSGCPATYQVDNFSSRNAQNRRKSLADLQSKLRRISHMMFEANDNNAIDSYTVPLPQVENSLEKNSIKTKSERNLGIGCMDNEDNTHHAEQPCTAALSVKAKHPTSRLSMVDFMPKLPKLSKPEPNKVESSHVDFTHQLNNETQMYNIDDEVFPNISSDEDLSETIETKTERSNEKESPLKKLKVDEPLEDMCEEPVPNVVQGKKRPLPDDHLEDHVDDEKRRRPSSENTVEMGLQSQVVDCDSNITAAPGVITQSMDAFNYSSTTNVRCEATFESTRKQSLFESQLEDNTSDIQKKLDDDDITVLEFFKLFNLDFIIHKPRQSVLPGRLASDLDRRPNDLLRDRHINHPKQRVYEADLQNLIDKVEGLKAQMKDGEKLKNVNRSLWEEMSGLSEKELKCFGAKLKERSNFFRKRSKVQSHEMKEVLYSNLVQANLEEQQKLQGKIEEADEMLKSLDDCIHELENELAAVEGKGLEDSKPTLKSNQLGLNKVTHELADDERQMCELEMQKKHNLDKLNKLRTEAEDLENHITVLHWLNEWKFSEKWDNGTVYTFLFESLHLMLMFENGDGNDAEDNSEQKISDITLKIQQLDDETPQSHAHLVHRLLSQYFEGKTDWVKKYPTSRCVPTLLHDVSLVVSRCRLLGEEVRLLKMWGGLRLDLLDISCVDTQIRVLFSNLKAFSKFEFSLAVTPSYPHSQLQVQNFKSYIGNTTVHQIEEVVSSVTPSEKYLTRIVKRIHDTLL</sequence>
<keyword evidence="5" id="KW-1185">Reference proteome</keyword>
<dbReference type="Proteomes" id="UP000472263">
    <property type="component" value="Chromosome 24"/>
</dbReference>
<feature type="region of interest" description="Disordered" evidence="2">
    <location>
        <begin position="1355"/>
        <end position="1431"/>
    </location>
</feature>
<dbReference type="GO" id="GO:0034501">
    <property type="term" value="P:protein localization to kinetochore"/>
    <property type="evidence" value="ECO:0007669"/>
    <property type="project" value="InterPro"/>
</dbReference>
<keyword evidence="1" id="KW-0175">Coiled coil</keyword>
<dbReference type="Pfam" id="PF19221">
    <property type="entry name" value="MELT"/>
    <property type="match status" value="6"/>
</dbReference>
<evidence type="ECO:0000259" key="3">
    <source>
        <dbReference type="Pfam" id="PF18210"/>
    </source>
</evidence>
<protein>
    <recommendedName>
        <fullName evidence="3">Knl1 C-terminal RWD domain-containing protein</fullName>
    </recommendedName>
</protein>
<feature type="domain" description="Knl1 C-terminal RWD" evidence="3">
    <location>
        <begin position="1693"/>
        <end position="1845"/>
    </location>
</feature>
<feature type="compositionally biased region" description="Polar residues" evidence="2">
    <location>
        <begin position="176"/>
        <end position="190"/>
    </location>
</feature>
<dbReference type="InterPro" id="IPR040850">
    <property type="entry name" value="Knl1_RWD_C"/>
</dbReference>
<feature type="compositionally biased region" description="Acidic residues" evidence="2">
    <location>
        <begin position="1355"/>
        <end position="1364"/>
    </location>
</feature>
<feature type="compositionally biased region" description="Basic and acidic residues" evidence="2">
    <location>
        <begin position="1407"/>
        <end position="1426"/>
    </location>
</feature>
<dbReference type="InParanoid" id="A0A667YYG5"/>
<reference evidence="4" key="3">
    <citation type="submission" date="2025-09" db="UniProtKB">
        <authorList>
            <consortium name="Ensembl"/>
        </authorList>
    </citation>
    <scope>IDENTIFICATION</scope>
</reference>
<feature type="region of interest" description="Disordered" evidence="2">
    <location>
        <begin position="1173"/>
        <end position="1207"/>
    </location>
</feature>
<reference evidence="4" key="1">
    <citation type="submission" date="2019-06" db="EMBL/GenBank/DDBJ databases">
        <authorList>
            <consortium name="Wellcome Sanger Institute Data Sharing"/>
        </authorList>
    </citation>
    <scope>NUCLEOTIDE SEQUENCE [LARGE SCALE GENOMIC DNA]</scope>
</reference>
<evidence type="ECO:0000256" key="1">
    <source>
        <dbReference type="SAM" id="Coils"/>
    </source>
</evidence>
<dbReference type="GeneTree" id="ENSGT00410000025918"/>
<organism evidence="4 5">
    <name type="scientific">Myripristis murdjan</name>
    <name type="common">pinecone soldierfish</name>
    <dbReference type="NCBI Taxonomy" id="586833"/>
    <lineage>
        <taxon>Eukaryota</taxon>
        <taxon>Metazoa</taxon>
        <taxon>Chordata</taxon>
        <taxon>Craniata</taxon>
        <taxon>Vertebrata</taxon>
        <taxon>Euteleostomi</taxon>
        <taxon>Actinopterygii</taxon>
        <taxon>Neopterygii</taxon>
        <taxon>Teleostei</taxon>
        <taxon>Neoteleostei</taxon>
        <taxon>Acanthomorphata</taxon>
        <taxon>Holocentriformes</taxon>
        <taxon>Holocentridae</taxon>
        <taxon>Myripristis</taxon>
    </lineage>
</organism>
<dbReference type="InterPro" id="IPR043651">
    <property type="entry name" value="KNL1_MELT_rpt"/>
</dbReference>
<dbReference type="GO" id="GO:0051301">
    <property type="term" value="P:cell division"/>
    <property type="evidence" value="ECO:0007669"/>
    <property type="project" value="InterPro"/>
</dbReference>
<feature type="compositionally biased region" description="Polar residues" evidence="2">
    <location>
        <begin position="153"/>
        <end position="165"/>
    </location>
</feature>
<evidence type="ECO:0000256" key="2">
    <source>
        <dbReference type="SAM" id="MobiDB-lite"/>
    </source>
</evidence>
<feature type="compositionally biased region" description="Basic and acidic residues" evidence="2">
    <location>
        <begin position="1173"/>
        <end position="1188"/>
    </location>
</feature>
<gene>
    <name evidence="4" type="primary">knl1</name>
</gene>